<accession>A0A8H6HZF5</accession>
<gene>
    <name evidence="1" type="ORF">DFP72DRAFT_846860</name>
</gene>
<dbReference type="EMBL" id="JACGCI010000027">
    <property type="protein sequence ID" value="KAF6756088.1"/>
    <property type="molecule type" value="Genomic_DNA"/>
</dbReference>
<comment type="caution">
    <text evidence="1">The sequence shown here is derived from an EMBL/GenBank/DDBJ whole genome shotgun (WGS) entry which is preliminary data.</text>
</comment>
<evidence type="ECO:0000313" key="1">
    <source>
        <dbReference type="EMBL" id="KAF6756088.1"/>
    </source>
</evidence>
<sequence>MPVEVLQTIFQEALGSTSQTDTFNSFLNPGHGKGDVYKRHNNQLMNLMLVSSDWAKTCKSVKLFWSCFSVRLDSGAQSLDAARRWYSTPDLSSTAPLEIYVCLPFINTSAEADAELLMEFLVEKKACWRSITIHAPFLWESDTTTAQYPFRLPWDPVGWPRLSYLSIALEHTTFGSSPFHQHSGDDFPSLSHLSLGAYPDKASDFIAVIPTVTDICLGPFLEWNLDSLGTILVQFPRLHRVVLLLNDHDYCDRVPSIVPISTDNLANDRAYRLPLVQDMDIRINLWGYDHVYAFLARLHVPNIQRLCIISEEPESEANYEPDMEYPSNHKIANLHWLTDVPSSSHPHLTSLTLEFFFPCSCTTSSLRALLKKSVLPNLAYLSLGMPSYGYRALRTPKDEPKNANVFELESLQLWIIQPKGTTAYTAIRSFFHFINKHKQSLQIVTFRYGLWNSTLPSKAEELFQRYIEDTRTSGLSVAMSFPACKVLPETIGDGLCTFRKDFPSEPFRLIFPPQQIPRLPRPQPHPMLAPPRHQAHPAIPLPIPHPRPHPMFEEMHLALPGPQRLPPPPRQPWVIPPGAEVIDLTLDDDVEPSPKEQKLLRVLLSGKGIMTWEAGSLLEPCPRCKLSFTPVSFRQHVPACAKRDRL</sequence>
<protein>
    <submittedName>
        <fullName evidence="1">Uncharacterized protein</fullName>
    </submittedName>
</protein>
<keyword evidence="2" id="KW-1185">Reference proteome</keyword>
<proteinExistence type="predicted"/>
<dbReference type="AlphaFoldDB" id="A0A8H6HZF5"/>
<reference evidence="1 2" key="1">
    <citation type="submission" date="2020-07" db="EMBL/GenBank/DDBJ databases">
        <title>Comparative genomics of pyrophilous fungi reveals a link between fire events and developmental genes.</title>
        <authorList>
            <consortium name="DOE Joint Genome Institute"/>
            <person name="Steindorff A.S."/>
            <person name="Carver A."/>
            <person name="Calhoun S."/>
            <person name="Stillman K."/>
            <person name="Liu H."/>
            <person name="Lipzen A."/>
            <person name="Pangilinan J."/>
            <person name="Labutti K."/>
            <person name="Bruns T.D."/>
            <person name="Grigoriev I.V."/>
        </authorList>
    </citation>
    <scope>NUCLEOTIDE SEQUENCE [LARGE SCALE GENOMIC DNA]</scope>
    <source>
        <strain evidence="1 2">CBS 144469</strain>
    </source>
</reference>
<evidence type="ECO:0000313" key="2">
    <source>
        <dbReference type="Proteomes" id="UP000521943"/>
    </source>
</evidence>
<organism evidence="1 2">
    <name type="scientific">Ephemerocybe angulata</name>
    <dbReference type="NCBI Taxonomy" id="980116"/>
    <lineage>
        <taxon>Eukaryota</taxon>
        <taxon>Fungi</taxon>
        <taxon>Dikarya</taxon>
        <taxon>Basidiomycota</taxon>
        <taxon>Agaricomycotina</taxon>
        <taxon>Agaricomycetes</taxon>
        <taxon>Agaricomycetidae</taxon>
        <taxon>Agaricales</taxon>
        <taxon>Agaricineae</taxon>
        <taxon>Psathyrellaceae</taxon>
        <taxon>Ephemerocybe</taxon>
    </lineage>
</organism>
<name>A0A8H6HZF5_9AGAR</name>
<dbReference type="Proteomes" id="UP000521943">
    <property type="component" value="Unassembled WGS sequence"/>
</dbReference>